<geneLocation type="mitochondrion" evidence="1"/>
<dbReference type="Proteomes" id="UP000238479">
    <property type="component" value="Mitochondrion MT"/>
</dbReference>
<evidence type="ECO:0000313" key="1">
    <source>
        <dbReference type="EMBL" id="PRQ15597.1"/>
    </source>
</evidence>
<protein>
    <submittedName>
        <fullName evidence="1">Uncharacterized protein</fullName>
    </submittedName>
</protein>
<sequence length="143" mass="16303">MTGKGRSSLSLYYHPPFLQYILQKNTCIPQLETMFCMTMNFPNTSPEGRLTPKKDRDHRGLPFYFRYMPISFISLGEGASLGHIERLTIRCPKELIVIPQKGTLLRAGERRIASYTGLAFRLYPFSGGVTGLRGTYLTSSFRR</sequence>
<comment type="caution">
    <text evidence="1">The sequence shown here is derived from an EMBL/GenBank/DDBJ whole genome shotgun (WGS) entry which is preliminary data.</text>
</comment>
<evidence type="ECO:0000313" key="2">
    <source>
        <dbReference type="Proteomes" id="UP000238479"/>
    </source>
</evidence>
<keyword evidence="2" id="KW-1185">Reference proteome</keyword>
<dbReference type="Gramene" id="PRQ15597">
    <property type="protein sequence ID" value="PRQ15597"/>
    <property type="gene ID" value="RchiOBHm_MTg0498201"/>
</dbReference>
<gene>
    <name evidence="1" type="ORF">RchiOBHm_MTg0498201</name>
</gene>
<keyword evidence="1" id="KW-0496">Mitochondrion</keyword>
<dbReference type="EMBL" id="PDCK01000047">
    <property type="protein sequence ID" value="PRQ15597.1"/>
    <property type="molecule type" value="Genomic_DNA"/>
</dbReference>
<proteinExistence type="predicted"/>
<name>A0A2P6P0Y9_ROSCH</name>
<accession>A0A2P6P0Y9</accession>
<reference evidence="1 2" key="1">
    <citation type="journal article" date="2018" name="Nat. Genet.">
        <title>The Rosa genome provides new insights in the design of modern roses.</title>
        <authorList>
            <person name="Bendahmane M."/>
        </authorList>
    </citation>
    <scope>NUCLEOTIDE SEQUENCE [LARGE SCALE GENOMIC DNA]</scope>
    <source>
        <strain evidence="2">cv. Old Blush</strain>
    </source>
</reference>
<dbReference type="AlphaFoldDB" id="A0A2P6P0Y9"/>
<organism evidence="1 2">
    <name type="scientific">Rosa chinensis</name>
    <name type="common">China rose</name>
    <dbReference type="NCBI Taxonomy" id="74649"/>
    <lineage>
        <taxon>Eukaryota</taxon>
        <taxon>Viridiplantae</taxon>
        <taxon>Streptophyta</taxon>
        <taxon>Embryophyta</taxon>
        <taxon>Tracheophyta</taxon>
        <taxon>Spermatophyta</taxon>
        <taxon>Magnoliopsida</taxon>
        <taxon>eudicotyledons</taxon>
        <taxon>Gunneridae</taxon>
        <taxon>Pentapetalae</taxon>
        <taxon>rosids</taxon>
        <taxon>fabids</taxon>
        <taxon>Rosales</taxon>
        <taxon>Rosaceae</taxon>
        <taxon>Rosoideae</taxon>
        <taxon>Rosoideae incertae sedis</taxon>
        <taxon>Rosa</taxon>
    </lineage>
</organism>